<feature type="compositionally biased region" description="Basic and acidic residues" evidence="1">
    <location>
        <begin position="11"/>
        <end position="25"/>
    </location>
</feature>
<dbReference type="OrthoDB" id="907584at2759"/>
<dbReference type="PANTHER" id="PTHR33312:SF19">
    <property type="entry name" value="BRI1 KINASE INHIBITOR 1"/>
    <property type="match status" value="1"/>
</dbReference>
<dbReference type="InterPro" id="IPR039620">
    <property type="entry name" value="BKI1/MAKR1/3/4"/>
</dbReference>
<evidence type="ECO:0000313" key="2">
    <source>
        <dbReference type="EMBL" id="CAA0824300.1"/>
    </source>
</evidence>
<comment type="caution">
    <text evidence="2">The sequence shown here is derived from an EMBL/GenBank/DDBJ whole genome shotgun (WGS) entry which is preliminary data.</text>
</comment>
<keyword evidence="3" id="KW-1185">Reference proteome</keyword>
<dbReference type="PANTHER" id="PTHR33312">
    <property type="entry name" value="MEMBRANE-ASSOCIATED KINASE REGULATOR 4-RELATED"/>
    <property type="match status" value="1"/>
</dbReference>
<reference evidence="2" key="1">
    <citation type="submission" date="2019-12" db="EMBL/GenBank/DDBJ databases">
        <authorList>
            <person name="Scholes J."/>
        </authorList>
    </citation>
    <scope>NUCLEOTIDE SEQUENCE</scope>
</reference>
<dbReference type="GO" id="GO:0005886">
    <property type="term" value="C:plasma membrane"/>
    <property type="evidence" value="ECO:0007669"/>
    <property type="project" value="InterPro"/>
</dbReference>
<dbReference type="Proteomes" id="UP001153555">
    <property type="component" value="Unassembled WGS sequence"/>
</dbReference>
<proteinExistence type="predicted"/>
<sequence>MEPQTDATKAAQDEEKHQVEADVHPAKQVVQHHVVSSQSPTASITSSPEFSFSNNSLPAPTNNQRKDDLVLLPVDADDIFFDGHMLPLHCHPNHRSSSSSTNSVDSTFTLTLDTEDNKNNNNNNNKIDDFHDQERCRFLEGKQRVKSRSFSHIFSKWRKHHRDHDCVDEGDKNGGKIRKSRFNIVNKLVKPFAMNPFRHKRAGKNKTNKDSFDHEFLRQPASFNAYSGSLRVKRRKGFGVRGRRSEYASAPVSITTSPANSGPLLVRAYYHKSDSTVEELQAAIQAAIVHCKNSVNAQEEEKEQQDNVVVV</sequence>
<feature type="region of interest" description="Disordered" evidence="1">
    <location>
        <begin position="1"/>
        <end position="64"/>
    </location>
</feature>
<gene>
    <name evidence="2" type="ORF">SHERM_21259</name>
</gene>
<dbReference type="EMBL" id="CACSLK010024742">
    <property type="protein sequence ID" value="CAA0824300.1"/>
    <property type="molecule type" value="Genomic_DNA"/>
</dbReference>
<dbReference type="AlphaFoldDB" id="A0A9N7N727"/>
<organism evidence="2 3">
    <name type="scientific">Striga hermonthica</name>
    <name type="common">Purple witchweed</name>
    <name type="synonym">Buchnera hermonthica</name>
    <dbReference type="NCBI Taxonomy" id="68872"/>
    <lineage>
        <taxon>Eukaryota</taxon>
        <taxon>Viridiplantae</taxon>
        <taxon>Streptophyta</taxon>
        <taxon>Embryophyta</taxon>
        <taxon>Tracheophyta</taxon>
        <taxon>Spermatophyta</taxon>
        <taxon>Magnoliopsida</taxon>
        <taxon>eudicotyledons</taxon>
        <taxon>Gunneridae</taxon>
        <taxon>Pentapetalae</taxon>
        <taxon>asterids</taxon>
        <taxon>lamiids</taxon>
        <taxon>Lamiales</taxon>
        <taxon>Orobanchaceae</taxon>
        <taxon>Buchnereae</taxon>
        <taxon>Striga</taxon>
    </lineage>
</organism>
<protein>
    <submittedName>
        <fullName evidence="2">Uncharacterized protein</fullName>
    </submittedName>
</protein>
<feature type="compositionally biased region" description="Low complexity" evidence="1">
    <location>
        <begin position="28"/>
        <end position="48"/>
    </location>
</feature>
<feature type="compositionally biased region" description="Polar residues" evidence="1">
    <location>
        <begin position="49"/>
        <end position="63"/>
    </location>
</feature>
<name>A0A9N7N727_STRHE</name>
<evidence type="ECO:0000256" key="1">
    <source>
        <dbReference type="SAM" id="MobiDB-lite"/>
    </source>
</evidence>
<accession>A0A9N7N727</accession>
<dbReference type="GO" id="GO:0019210">
    <property type="term" value="F:kinase inhibitor activity"/>
    <property type="evidence" value="ECO:0007669"/>
    <property type="project" value="InterPro"/>
</dbReference>
<evidence type="ECO:0000313" key="3">
    <source>
        <dbReference type="Proteomes" id="UP001153555"/>
    </source>
</evidence>